<name>A0A0N0NPL9_9EURO</name>
<comment type="similarity">
    <text evidence="1">Belongs to the tpcK family.</text>
</comment>
<dbReference type="STRING" id="1664694.A0A0N0NPL9"/>
<organism evidence="2 3">
    <name type="scientific">Cyphellophora attinorum</name>
    <dbReference type="NCBI Taxonomy" id="1664694"/>
    <lineage>
        <taxon>Eukaryota</taxon>
        <taxon>Fungi</taxon>
        <taxon>Dikarya</taxon>
        <taxon>Ascomycota</taxon>
        <taxon>Pezizomycotina</taxon>
        <taxon>Eurotiomycetes</taxon>
        <taxon>Chaetothyriomycetidae</taxon>
        <taxon>Chaetothyriales</taxon>
        <taxon>Cyphellophoraceae</taxon>
        <taxon>Cyphellophora</taxon>
    </lineage>
</organism>
<dbReference type="OrthoDB" id="4892971at2759"/>
<dbReference type="SUPFAM" id="SSF54909">
    <property type="entry name" value="Dimeric alpha+beta barrel"/>
    <property type="match status" value="1"/>
</dbReference>
<dbReference type="AlphaFoldDB" id="A0A0N0NPL9"/>
<sequence length="211" mass="23273">MPIRSTAASGDQIAEGEPEPLLLTLALHMTNITITSTDINLNTFKADYMLAQTSAFLPAPLSPIPEHHPTTHHHLYNHHPAANHHVYNNHIYTSLATIAATAMAPILAQPSFTLLVLYPRKSGTYFDMKYYTSSHIPLAEKVWGPYSCKFHSFTPYPEDSAYHLSCLMQWDSKDSYEQAKKDAGTKGVMDDVASGSFTNADAMFLEGTVAA</sequence>
<evidence type="ECO:0000256" key="1">
    <source>
        <dbReference type="ARBA" id="ARBA00005986"/>
    </source>
</evidence>
<keyword evidence="3" id="KW-1185">Reference proteome</keyword>
<evidence type="ECO:0000313" key="3">
    <source>
        <dbReference type="Proteomes" id="UP000038010"/>
    </source>
</evidence>
<dbReference type="InterPro" id="IPR011008">
    <property type="entry name" value="Dimeric_a/b-barrel"/>
</dbReference>
<dbReference type="Gene3D" id="3.30.70.100">
    <property type="match status" value="1"/>
</dbReference>
<evidence type="ECO:0008006" key="4">
    <source>
        <dbReference type="Google" id="ProtNLM"/>
    </source>
</evidence>
<proteinExistence type="inferred from homology"/>
<gene>
    <name evidence="2" type="ORF">AB675_1736</name>
</gene>
<dbReference type="GO" id="GO:0016491">
    <property type="term" value="F:oxidoreductase activity"/>
    <property type="evidence" value="ECO:0007669"/>
    <property type="project" value="InterPro"/>
</dbReference>
<dbReference type="InterPro" id="IPR009799">
    <property type="entry name" value="EthD_dom"/>
</dbReference>
<dbReference type="GeneID" id="28733528"/>
<evidence type="ECO:0000313" key="2">
    <source>
        <dbReference type="EMBL" id="KPI42699.1"/>
    </source>
</evidence>
<comment type="caution">
    <text evidence="2">The sequence shown here is derived from an EMBL/GenBank/DDBJ whole genome shotgun (WGS) entry which is preliminary data.</text>
</comment>
<dbReference type="VEuPathDB" id="FungiDB:AB675_1736"/>
<dbReference type="PANTHER" id="PTHR40260">
    <property type="entry name" value="BLR8190 PROTEIN"/>
    <property type="match status" value="1"/>
</dbReference>
<dbReference type="Proteomes" id="UP000038010">
    <property type="component" value="Unassembled WGS sequence"/>
</dbReference>
<dbReference type="EMBL" id="LFJN01000006">
    <property type="protein sequence ID" value="KPI42699.1"/>
    <property type="molecule type" value="Genomic_DNA"/>
</dbReference>
<protein>
    <recommendedName>
        <fullName evidence="4">EthD domain-containing protein</fullName>
    </recommendedName>
</protein>
<dbReference type="PANTHER" id="PTHR40260:SF2">
    <property type="entry name" value="BLR8190 PROTEIN"/>
    <property type="match status" value="1"/>
</dbReference>
<accession>A0A0N0NPL9</accession>
<dbReference type="NCBIfam" id="TIGR02118">
    <property type="entry name" value="EthD family reductase"/>
    <property type="match status" value="1"/>
</dbReference>
<dbReference type="RefSeq" id="XP_018002662.1">
    <property type="nucleotide sequence ID" value="XM_018141648.1"/>
</dbReference>
<reference evidence="2 3" key="1">
    <citation type="submission" date="2015-06" db="EMBL/GenBank/DDBJ databases">
        <title>Draft genome of the ant-associated black yeast Phialophora attae CBS 131958.</title>
        <authorList>
            <person name="Moreno L.F."/>
            <person name="Stielow B.J."/>
            <person name="de Hoog S."/>
            <person name="Vicente V.A."/>
            <person name="Weiss V.A."/>
            <person name="de Vries M."/>
            <person name="Cruz L.M."/>
            <person name="Souza E.M."/>
        </authorList>
    </citation>
    <scope>NUCLEOTIDE SEQUENCE [LARGE SCALE GENOMIC DNA]</scope>
    <source>
        <strain evidence="2 3">CBS 131958</strain>
    </source>
</reference>